<organism evidence="14">
    <name type="scientific">hydrothermal vent metagenome</name>
    <dbReference type="NCBI Taxonomy" id="652676"/>
    <lineage>
        <taxon>unclassified sequences</taxon>
        <taxon>metagenomes</taxon>
        <taxon>ecological metagenomes</taxon>
    </lineage>
</organism>
<dbReference type="SMART" id="SM00304">
    <property type="entry name" value="HAMP"/>
    <property type="match status" value="1"/>
</dbReference>
<dbReference type="InterPro" id="IPR003660">
    <property type="entry name" value="HAMP_dom"/>
</dbReference>
<dbReference type="GO" id="GO:0016020">
    <property type="term" value="C:membrane"/>
    <property type="evidence" value="ECO:0007669"/>
    <property type="project" value="InterPro"/>
</dbReference>
<feature type="domain" description="Histidine kinase" evidence="10">
    <location>
        <begin position="413"/>
        <end position="623"/>
    </location>
</feature>
<evidence type="ECO:0000259" key="12">
    <source>
        <dbReference type="PROSITE" id="PS50113"/>
    </source>
</evidence>
<dbReference type="Gene3D" id="1.10.287.130">
    <property type="match status" value="1"/>
</dbReference>
<dbReference type="Pfam" id="PF13426">
    <property type="entry name" value="PAS_9"/>
    <property type="match status" value="1"/>
</dbReference>
<dbReference type="Pfam" id="PF02518">
    <property type="entry name" value="HATPase_c"/>
    <property type="match status" value="1"/>
</dbReference>
<feature type="domain" description="HAMP" evidence="13">
    <location>
        <begin position="217"/>
        <end position="270"/>
    </location>
</feature>
<keyword evidence="8" id="KW-0902">Two-component regulatory system</keyword>
<dbReference type="Gene3D" id="3.30.565.10">
    <property type="entry name" value="Histidine kinase-like ATPase, C-terminal domain"/>
    <property type="match status" value="1"/>
</dbReference>
<evidence type="ECO:0000259" key="11">
    <source>
        <dbReference type="PROSITE" id="PS50112"/>
    </source>
</evidence>
<evidence type="ECO:0000313" key="14">
    <source>
        <dbReference type="EMBL" id="VAX16626.1"/>
    </source>
</evidence>
<evidence type="ECO:0000259" key="10">
    <source>
        <dbReference type="PROSITE" id="PS50109"/>
    </source>
</evidence>
<dbReference type="PROSITE" id="PS50113">
    <property type="entry name" value="PAC"/>
    <property type="match status" value="1"/>
</dbReference>
<keyword evidence="4" id="KW-0808">Transferase</keyword>
<dbReference type="Gene3D" id="3.30.450.20">
    <property type="entry name" value="PAS domain"/>
    <property type="match status" value="1"/>
</dbReference>
<dbReference type="InterPro" id="IPR036890">
    <property type="entry name" value="HATPase_C_sf"/>
</dbReference>
<dbReference type="AlphaFoldDB" id="A0A3B1BEE6"/>
<feature type="domain" description="PAC" evidence="12">
    <location>
        <begin position="348"/>
        <end position="400"/>
    </location>
</feature>
<evidence type="ECO:0000256" key="8">
    <source>
        <dbReference type="ARBA" id="ARBA00023012"/>
    </source>
</evidence>
<keyword evidence="3" id="KW-0597">Phosphoprotein</keyword>
<dbReference type="EC" id="2.7.13.3" evidence="2"/>
<dbReference type="SMART" id="SM00388">
    <property type="entry name" value="HisKA"/>
    <property type="match status" value="1"/>
</dbReference>
<dbReference type="SUPFAM" id="SSF55874">
    <property type="entry name" value="ATPase domain of HSP90 chaperone/DNA topoisomerase II/histidine kinase"/>
    <property type="match status" value="1"/>
</dbReference>
<dbReference type="GO" id="GO:0000155">
    <property type="term" value="F:phosphorelay sensor kinase activity"/>
    <property type="evidence" value="ECO:0007669"/>
    <property type="project" value="InterPro"/>
</dbReference>
<dbReference type="InterPro" id="IPR003594">
    <property type="entry name" value="HATPase_dom"/>
</dbReference>
<dbReference type="PROSITE" id="PS50112">
    <property type="entry name" value="PAS"/>
    <property type="match status" value="1"/>
</dbReference>
<evidence type="ECO:0000256" key="9">
    <source>
        <dbReference type="SAM" id="Phobius"/>
    </source>
</evidence>
<dbReference type="InterPro" id="IPR035965">
    <property type="entry name" value="PAS-like_dom_sf"/>
</dbReference>
<feature type="domain" description="PAS" evidence="11">
    <location>
        <begin position="275"/>
        <end position="320"/>
    </location>
</feature>
<feature type="transmembrane region" description="Helical" evidence="9">
    <location>
        <begin position="12"/>
        <end position="33"/>
    </location>
</feature>
<dbReference type="InterPro" id="IPR036097">
    <property type="entry name" value="HisK_dim/P_sf"/>
</dbReference>
<dbReference type="PROSITE" id="PS50109">
    <property type="entry name" value="HIS_KIN"/>
    <property type="match status" value="1"/>
</dbReference>
<evidence type="ECO:0000256" key="2">
    <source>
        <dbReference type="ARBA" id="ARBA00012438"/>
    </source>
</evidence>
<dbReference type="PANTHER" id="PTHR43065:SF10">
    <property type="entry name" value="PEROXIDE STRESS-ACTIVATED HISTIDINE KINASE MAK3"/>
    <property type="match status" value="1"/>
</dbReference>
<dbReference type="InterPro" id="IPR004358">
    <property type="entry name" value="Sig_transdc_His_kin-like_C"/>
</dbReference>
<keyword evidence="9" id="KW-1133">Transmembrane helix</keyword>
<dbReference type="Pfam" id="PF00672">
    <property type="entry name" value="HAMP"/>
    <property type="match status" value="1"/>
</dbReference>
<keyword evidence="9" id="KW-0472">Membrane</keyword>
<dbReference type="Gene3D" id="1.10.8.500">
    <property type="entry name" value="HAMP domain in histidine kinase"/>
    <property type="match status" value="1"/>
</dbReference>
<dbReference type="PROSITE" id="PS50885">
    <property type="entry name" value="HAMP"/>
    <property type="match status" value="1"/>
</dbReference>
<dbReference type="SUPFAM" id="SSF47384">
    <property type="entry name" value="Homodimeric domain of signal transducing histidine kinase"/>
    <property type="match status" value="1"/>
</dbReference>
<protein>
    <recommendedName>
        <fullName evidence="2">histidine kinase</fullName>
        <ecNumber evidence="2">2.7.13.3</ecNumber>
    </recommendedName>
</protein>
<feature type="transmembrane region" description="Helical" evidence="9">
    <location>
        <begin position="196"/>
        <end position="215"/>
    </location>
</feature>
<dbReference type="InterPro" id="IPR000014">
    <property type="entry name" value="PAS"/>
</dbReference>
<reference evidence="14" key="1">
    <citation type="submission" date="2018-06" db="EMBL/GenBank/DDBJ databases">
        <authorList>
            <person name="Zhirakovskaya E."/>
        </authorList>
    </citation>
    <scope>NUCLEOTIDE SEQUENCE</scope>
</reference>
<name>A0A3B1BEE6_9ZZZZ</name>
<dbReference type="SMART" id="SM00387">
    <property type="entry name" value="HATPase_c"/>
    <property type="match status" value="1"/>
</dbReference>
<keyword evidence="7" id="KW-0067">ATP-binding</keyword>
<dbReference type="InterPro" id="IPR005467">
    <property type="entry name" value="His_kinase_dom"/>
</dbReference>
<gene>
    <name evidence="14" type="ORF">MNBD_NITROSPINAE01-1549</name>
</gene>
<dbReference type="NCBIfam" id="TIGR00229">
    <property type="entry name" value="sensory_box"/>
    <property type="match status" value="1"/>
</dbReference>
<dbReference type="EMBL" id="UOGC01000034">
    <property type="protein sequence ID" value="VAX16626.1"/>
    <property type="molecule type" value="Genomic_DNA"/>
</dbReference>
<evidence type="ECO:0000256" key="7">
    <source>
        <dbReference type="ARBA" id="ARBA00022840"/>
    </source>
</evidence>
<keyword evidence="9" id="KW-0812">Transmembrane</keyword>
<dbReference type="Pfam" id="PF00512">
    <property type="entry name" value="HisKA"/>
    <property type="match status" value="1"/>
</dbReference>
<dbReference type="CDD" id="cd00130">
    <property type="entry name" value="PAS"/>
    <property type="match status" value="1"/>
</dbReference>
<keyword evidence="5" id="KW-0547">Nucleotide-binding</keyword>
<evidence type="ECO:0000256" key="1">
    <source>
        <dbReference type="ARBA" id="ARBA00000085"/>
    </source>
</evidence>
<dbReference type="InterPro" id="IPR000700">
    <property type="entry name" value="PAS-assoc_C"/>
</dbReference>
<dbReference type="GO" id="GO:0005524">
    <property type="term" value="F:ATP binding"/>
    <property type="evidence" value="ECO:0007669"/>
    <property type="project" value="UniProtKB-KW"/>
</dbReference>
<proteinExistence type="predicted"/>
<accession>A0A3B1BEE6</accession>
<dbReference type="InterPro" id="IPR003661">
    <property type="entry name" value="HisK_dim/P_dom"/>
</dbReference>
<evidence type="ECO:0000256" key="4">
    <source>
        <dbReference type="ARBA" id="ARBA00022679"/>
    </source>
</evidence>
<evidence type="ECO:0000256" key="3">
    <source>
        <dbReference type="ARBA" id="ARBA00022553"/>
    </source>
</evidence>
<evidence type="ECO:0000256" key="6">
    <source>
        <dbReference type="ARBA" id="ARBA00022777"/>
    </source>
</evidence>
<keyword evidence="6" id="KW-0418">Kinase</keyword>
<dbReference type="PANTHER" id="PTHR43065">
    <property type="entry name" value="SENSOR HISTIDINE KINASE"/>
    <property type="match status" value="1"/>
</dbReference>
<dbReference type="SUPFAM" id="SSF158472">
    <property type="entry name" value="HAMP domain-like"/>
    <property type="match status" value="1"/>
</dbReference>
<dbReference type="Gene3D" id="3.30.450.290">
    <property type="match status" value="1"/>
</dbReference>
<evidence type="ECO:0000256" key="5">
    <source>
        <dbReference type="ARBA" id="ARBA00022741"/>
    </source>
</evidence>
<evidence type="ECO:0000259" key="13">
    <source>
        <dbReference type="PROSITE" id="PS50885"/>
    </source>
</evidence>
<dbReference type="SUPFAM" id="SSF55785">
    <property type="entry name" value="PYP-like sensor domain (PAS domain)"/>
    <property type="match status" value="1"/>
</dbReference>
<sequence length="630" mass="70082">MNLSLKKKIIGLIIIPLTLCLVMAGLPLITWISNRINDEQTNRISVLAQSIVLNIQNNMLSGEAKSVLDLNRSFNTIKSVEHIEILKSNGEAAFRDLSTLNSVSARLGEPPYERTAMPRQEILSPDGPLIQEMLTTMKNVSYFDESTGFRIFLFPLLNEKECHKCHGSKGAVRGAVLISMSVEKDQQAIKSVKRQLFAGFIVVLFILAFLLWLALHKIVVEPILEIAKSAKKTTDEGFPSEPLKINAKDEIGDLAENFNQMTSTLKENYQKIKNTESFLNTVLESVGEGIVVLDRNEKILMANRFMLNLVNKDKEDLLGRRCYEVMFGMKKACPDCPSEKTIKTGRSATKNHTTLSEDGIPIHIEITSYPIFNQKGEVTQVIEKMAEVTDRIEMEDKLRQSEKLAAVGVLASGLAHEVGNPLTSIYSVAQVIERKTKEPKTKEKIELMKTHIGRISKIVQDFLNFSSPSPSRVSQFDIRAVIDSAIHISKYDKRVSQLNITTKHGDDLPLVRGSQDGIHQVFVNLILNAADSVGDSPNGSLIITTTRKNGFVRISFKDNGMGMTEEERVKIFEPFFTTKQPGKGMGLGLFVSYGIIKSFGGDISVESQKGKGAVFNLRVPCVEAKKVNHE</sequence>
<dbReference type="CDD" id="cd06225">
    <property type="entry name" value="HAMP"/>
    <property type="match status" value="1"/>
</dbReference>
<dbReference type="PRINTS" id="PR00344">
    <property type="entry name" value="BCTRLSENSOR"/>
</dbReference>
<dbReference type="CDD" id="cd00082">
    <property type="entry name" value="HisKA"/>
    <property type="match status" value="1"/>
</dbReference>
<comment type="catalytic activity">
    <reaction evidence="1">
        <text>ATP + protein L-histidine = ADP + protein N-phospho-L-histidine.</text>
        <dbReference type="EC" id="2.7.13.3"/>
    </reaction>
</comment>